<feature type="transmembrane region" description="Helical" evidence="11">
    <location>
        <begin position="166"/>
        <end position="191"/>
    </location>
</feature>
<keyword evidence="9 10" id="KW-0807">Transducer</keyword>
<feature type="transmembrane region" description="Helical" evidence="11">
    <location>
        <begin position="17"/>
        <end position="43"/>
    </location>
</feature>
<feature type="transmembrane region" description="Helical" evidence="11">
    <location>
        <begin position="395"/>
        <end position="414"/>
    </location>
</feature>
<evidence type="ECO:0000256" key="11">
    <source>
        <dbReference type="SAM" id="Phobius"/>
    </source>
</evidence>
<organism evidence="13 14">
    <name type="scientific">Actinia tenebrosa</name>
    <name type="common">Australian red waratah sea anemone</name>
    <dbReference type="NCBI Taxonomy" id="6105"/>
    <lineage>
        <taxon>Eukaryota</taxon>
        <taxon>Metazoa</taxon>
        <taxon>Cnidaria</taxon>
        <taxon>Anthozoa</taxon>
        <taxon>Hexacorallia</taxon>
        <taxon>Actiniaria</taxon>
        <taxon>Actiniidae</taxon>
        <taxon>Actinia</taxon>
    </lineage>
</organism>
<dbReference type="GeneID" id="116297884"/>
<keyword evidence="6 11" id="KW-0472">Membrane</keyword>
<proteinExistence type="inferred from homology"/>
<keyword evidence="3 10" id="KW-0812">Transmembrane</keyword>
<evidence type="ECO:0000256" key="3">
    <source>
        <dbReference type="ARBA" id="ARBA00022692"/>
    </source>
</evidence>
<dbReference type="Proteomes" id="UP000515163">
    <property type="component" value="Unplaced"/>
</dbReference>
<feature type="transmembrane region" description="Helical" evidence="11">
    <location>
        <begin position="96"/>
        <end position="117"/>
    </location>
</feature>
<dbReference type="InterPro" id="IPR017452">
    <property type="entry name" value="GPCR_Rhodpsn_7TM"/>
</dbReference>
<dbReference type="KEGG" id="aten:116297884"/>
<dbReference type="RefSeq" id="XP_031562061.1">
    <property type="nucleotide sequence ID" value="XM_031706201.1"/>
</dbReference>
<accession>A0A6P8I3J1</accession>
<dbReference type="PANTHER" id="PTHR24246">
    <property type="entry name" value="OLFACTORY RECEPTOR AND ADENOSINE RECEPTOR"/>
    <property type="match status" value="1"/>
</dbReference>
<dbReference type="SUPFAM" id="SSF81321">
    <property type="entry name" value="Family A G protein-coupled receptor-like"/>
    <property type="match status" value="1"/>
</dbReference>
<dbReference type="Pfam" id="PF00001">
    <property type="entry name" value="7tm_1"/>
    <property type="match status" value="2"/>
</dbReference>
<name>A0A6P8I3J1_ACTTE</name>
<comment type="similarity">
    <text evidence="10">Belongs to the G-protein coupled receptor 1 family.</text>
</comment>
<keyword evidence="8" id="KW-0325">Glycoprotein</keyword>
<evidence type="ECO:0000256" key="1">
    <source>
        <dbReference type="ARBA" id="ARBA00004651"/>
    </source>
</evidence>
<evidence type="ECO:0000256" key="6">
    <source>
        <dbReference type="ARBA" id="ARBA00023136"/>
    </source>
</evidence>
<evidence type="ECO:0000313" key="13">
    <source>
        <dbReference type="Proteomes" id="UP000515163"/>
    </source>
</evidence>
<dbReference type="GO" id="GO:0005886">
    <property type="term" value="C:plasma membrane"/>
    <property type="evidence" value="ECO:0007669"/>
    <property type="project" value="UniProtKB-SubCell"/>
</dbReference>
<keyword evidence="5 10" id="KW-0297">G-protein coupled receptor</keyword>
<evidence type="ECO:0000256" key="10">
    <source>
        <dbReference type="RuleBase" id="RU000688"/>
    </source>
</evidence>
<dbReference type="InParanoid" id="A0A6P8I3J1"/>
<sequence length="435" mass="49319">MTKNNTTEGQETVSPKLFLALGVFEIFISLVGSTGNLLTCFAVIRNKNLHHATNFYVLSLAVADCLVTSILVPVRAGEHLAIFTGFVPPSKVVIEVAVFIGRATILSSLASLSALSFDRYMALKYPIIYRVRIRYNFTRTLIIVSLLWIISLFLTTIPMFPGVSPFQGLIIFVVFVFIMTLIIFITSWKILKLVKQLFNRLKKFRSTKASEETSYADHFSFAKCSIFRNMNKIDMDGRGKSFVEQKPCFSLGGKRKLAFDNKAFCIEHQSVRLLAVTRIVSNDDYGNSTTCPEVEGTSFSLTDEMNSKSLAQKSVNASNNSHTQEFEHKSLKSKEKLAANTSGRLGGVSSLADGYIAKTIAIITCVFVVCIYPRIVLILYHLAVKENQATRIWRLWLKILIYTNSIVNPFLYAWRFRDFRREFFYLIRKLKRTIC</sequence>
<evidence type="ECO:0000256" key="5">
    <source>
        <dbReference type="ARBA" id="ARBA00023040"/>
    </source>
</evidence>
<feature type="transmembrane region" description="Helical" evidence="11">
    <location>
        <begin position="360"/>
        <end position="383"/>
    </location>
</feature>
<dbReference type="PROSITE" id="PS00237">
    <property type="entry name" value="G_PROTEIN_RECEP_F1_1"/>
    <property type="match status" value="1"/>
</dbReference>
<keyword evidence="7 10" id="KW-0675">Receptor</keyword>
<dbReference type="OrthoDB" id="9445642at2759"/>
<evidence type="ECO:0000256" key="2">
    <source>
        <dbReference type="ARBA" id="ARBA00022475"/>
    </source>
</evidence>
<reference evidence="14" key="1">
    <citation type="submission" date="2025-08" db="UniProtKB">
        <authorList>
            <consortium name="RefSeq"/>
        </authorList>
    </citation>
    <scope>IDENTIFICATION</scope>
    <source>
        <tissue evidence="14">Tentacle</tissue>
    </source>
</reference>
<feature type="transmembrane region" description="Helical" evidence="11">
    <location>
        <begin position="137"/>
        <end position="160"/>
    </location>
</feature>
<dbReference type="PRINTS" id="PR00237">
    <property type="entry name" value="GPCRRHODOPSN"/>
</dbReference>
<evidence type="ECO:0000256" key="4">
    <source>
        <dbReference type="ARBA" id="ARBA00022989"/>
    </source>
</evidence>
<dbReference type="PROSITE" id="PS50262">
    <property type="entry name" value="G_PROTEIN_RECEP_F1_2"/>
    <property type="match status" value="1"/>
</dbReference>
<feature type="domain" description="G-protein coupled receptors family 1 profile" evidence="12">
    <location>
        <begin position="35"/>
        <end position="412"/>
    </location>
</feature>
<evidence type="ECO:0000256" key="9">
    <source>
        <dbReference type="ARBA" id="ARBA00023224"/>
    </source>
</evidence>
<dbReference type="PANTHER" id="PTHR24246:SF27">
    <property type="entry name" value="ADENOSINE RECEPTOR, ISOFORM A"/>
    <property type="match status" value="1"/>
</dbReference>
<keyword evidence="2" id="KW-1003">Cell membrane</keyword>
<keyword evidence="4 11" id="KW-1133">Transmembrane helix</keyword>
<evidence type="ECO:0000256" key="7">
    <source>
        <dbReference type="ARBA" id="ARBA00023170"/>
    </source>
</evidence>
<feature type="transmembrane region" description="Helical" evidence="11">
    <location>
        <begin position="55"/>
        <end position="76"/>
    </location>
</feature>
<evidence type="ECO:0000256" key="8">
    <source>
        <dbReference type="ARBA" id="ARBA00023180"/>
    </source>
</evidence>
<protein>
    <submittedName>
        <fullName evidence="14">D(2) dopamine receptor A-like</fullName>
    </submittedName>
</protein>
<evidence type="ECO:0000259" key="12">
    <source>
        <dbReference type="PROSITE" id="PS50262"/>
    </source>
</evidence>
<dbReference type="AlphaFoldDB" id="A0A6P8I3J1"/>
<dbReference type="InterPro" id="IPR000276">
    <property type="entry name" value="GPCR_Rhodpsn"/>
</dbReference>
<comment type="subcellular location">
    <subcellularLocation>
        <location evidence="1">Cell membrane</location>
        <topology evidence="1">Multi-pass membrane protein</topology>
    </subcellularLocation>
</comment>
<dbReference type="Gene3D" id="1.20.1070.10">
    <property type="entry name" value="Rhodopsin 7-helix transmembrane proteins"/>
    <property type="match status" value="1"/>
</dbReference>
<dbReference type="GO" id="GO:0004930">
    <property type="term" value="F:G protein-coupled receptor activity"/>
    <property type="evidence" value="ECO:0007669"/>
    <property type="project" value="UniProtKB-KW"/>
</dbReference>
<evidence type="ECO:0000313" key="14">
    <source>
        <dbReference type="RefSeq" id="XP_031562061.1"/>
    </source>
</evidence>
<keyword evidence="13" id="KW-1185">Reference proteome</keyword>
<gene>
    <name evidence="14" type="primary">LOC116297884</name>
</gene>